<reference evidence="2" key="1">
    <citation type="journal article" date="2019" name="Int. J. Syst. Evol. Microbiol.">
        <title>The Global Catalogue of Microorganisms (GCM) 10K type strain sequencing project: providing services to taxonomists for standard genome sequencing and annotation.</title>
        <authorList>
            <consortium name="The Broad Institute Genomics Platform"/>
            <consortium name="The Broad Institute Genome Sequencing Center for Infectious Disease"/>
            <person name="Wu L."/>
            <person name="Ma J."/>
        </authorList>
    </citation>
    <scope>NUCLEOTIDE SEQUENCE [LARGE SCALE GENOMIC DNA]</scope>
    <source>
        <strain evidence="2">CGMCC 4.7152</strain>
    </source>
</reference>
<proteinExistence type="predicted"/>
<dbReference type="EMBL" id="JBHSIU010000130">
    <property type="protein sequence ID" value="MFC5008247.1"/>
    <property type="molecule type" value="Genomic_DNA"/>
</dbReference>
<keyword evidence="2" id="KW-1185">Reference proteome</keyword>
<evidence type="ECO:0000313" key="2">
    <source>
        <dbReference type="Proteomes" id="UP001595912"/>
    </source>
</evidence>
<accession>A0ABV9WHM2</accession>
<protein>
    <submittedName>
        <fullName evidence="1">Uncharacterized protein</fullName>
    </submittedName>
</protein>
<comment type="caution">
    <text evidence="1">The sequence shown here is derived from an EMBL/GenBank/DDBJ whole genome shotgun (WGS) entry which is preliminary data.</text>
</comment>
<gene>
    <name evidence="1" type="ORF">ACFPIJ_61850</name>
</gene>
<name>A0ABV9WHM2_9ACTN</name>
<sequence>MHPHLPGDPDFETSVVDEFRERLLEYCTRQHTGGRSDARRLEVTITVVSARPVVSLRNTLRPYALRVLGAELPGARLGQVLFAVDEHLPAPWHKVSVRGRLRGDPVPPPEDRPAEPAHPVLVLTLAYERDHQYVFHLVASADWLPIRRGPAAEDFRYEIPLPDYLNAVPRGTLLDLRYWQGLVELRRTSARPDYAVQVDGHWLAPGQQLRIGPRGRIAYTLDRRESVLNYLLNEREW</sequence>
<dbReference type="RefSeq" id="WP_380128902.1">
    <property type="nucleotide sequence ID" value="NZ_JBHSIU010000130.1"/>
</dbReference>
<organism evidence="1 2">
    <name type="scientific">Dactylosporangium cerinum</name>
    <dbReference type="NCBI Taxonomy" id="1434730"/>
    <lineage>
        <taxon>Bacteria</taxon>
        <taxon>Bacillati</taxon>
        <taxon>Actinomycetota</taxon>
        <taxon>Actinomycetes</taxon>
        <taxon>Micromonosporales</taxon>
        <taxon>Micromonosporaceae</taxon>
        <taxon>Dactylosporangium</taxon>
    </lineage>
</organism>
<evidence type="ECO:0000313" key="1">
    <source>
        <dbReference type="EMBL" id="MFC5008247.1"/>
    </source>
</evidence>
<dbReference type="Proteomes" id="UP001595912">
    <property type="component" value="Unassembled WGS sequence"/>
</dbReference>